<feature type="transmembrane region" description="Helical" evidence="1">
    <location>
        <begin position="53"/>
        <end position="73"/>
    </location>
</feature>
<evidence type="ECO:0000256" key="1">
    <source>
        <dbReference type="SAM" id="Phobius"/>
    </source>
</evidence>
<keyword evidence="1" id="KW-0812">Transmembrane</keyword>
<protein>
    <submittedName>
        <fullName evidence="2">Putative ovule protein</fullName>
    </submittedName>
</protein>
<evidence type="ECO:0000313" key="2">
    <source>
        <dbReference type="EMBL" id="JAP26186.1"/>
    </source>
</evidence>
<organism evidence="2">
    <name type="scientific">Solanum chacoense</name>
    <name type="common">Chaco potato</name>
    <dbReference type="NCBI Taxonomy" id="4108"/>
    <lineage>
        <taxon>Eukaryota</taxon>
        <taxon>Viridiplantae</taxon>
        <taxon>Streptophyta</taxon>
        <taxon>Embryophyta</taxon>
        <taxon>Tracheophyta</taxon>
        <taxon>Spermatophyta</taxon>
        <taxon>Magnoliopsida</taxon>
        <taxon>eudicotyledons</taxon>
        <taxon>Gunneridae</taxon>
        <taxon>Pentapetalae</taxon>
        <taxon>asterids</taxon>
        <taxon>lamiids</taxon>
        <taxon>Solanales</taxon>
        <taxon>Solanaceae</taxon>
        <taxon>Solanoideae</taxon>
        <taxon>Solaneae</taxon>
        <taxon>Solanum</taxon>
    </lineage>
</organism>
<name>A0A0V0I1K1_SOLCH</name>
<sequence length="142" mass="15980">MLLFEFHQSLKLFGLPFTVQDLGSSALTGNTCKMNKIVKGEGEEDWRWSELGLLQAVMGLICWWFWSGFLAVWRRKNGFGVLVVRWCVGMVVGCCLGSCFAGKYGKWKKFGGSRRSVISGGEGKQRFRSCLILFFPVSLSSF</sequence>
<keyword evidence="1" id="KW-1133">Transmembrane helix</keyword>
<keyword evidence="1" id="KW-0472">Membrane</keyword>
<dbReference type="AlphaFoldDB" id="A0A0V0I1K1"/>
<dbReference type="EMBL" id="GEDG01012491">
    <property type="protein sequence ID" value="JAP26186.1"/>
    <property type="molecule type" value="Transcribed_RNA"/>
</dbReference>
<feature type="transmembrane region" description="Helical" evidence="1">
    <location>
        <begin position="79"/>
        <end position="101"/>
    </location>
</feature>
<accession>A0A0V0I1K1</accession>
<reference evidence="2" key="1">
    <citation type="submission" date="2015-12" db="EMBL/GenBank/DDBJ databases">
        <title>Gene expression during late stages of embryo sac development: a critical building block for successful pollen-pistil interactions.</title>
        <authorList>
            <person name="Liu Y."/>
            <person name="Joly V."/>
            <person name="Sabar M."/>
            <person name="Matton D.P."/>
        </authorList>
    </citation>
    <scope>NUCLEOTIDE SEQUENCE</scope>
</reference>
<proteinExistence type="predicted"/>